<dbReference type="PANTHER" id="PTHR43591:SF101">
    <property type="entry name" value="METHYLTRANSFERASE-LIKE PROTEIN 27"/>
    <property type="match status" value="1"/>
</dbReference>
<reference evidence="2 3" key="1">
    <citation type="submission" date="2023-03" db="EMBL/GenBank/DDBJ databases">
        <title>Fodinicurvata sp. CAU 1616 isolated from sea sendiment.</title>
        <authorList>
            <person name="Kim W."/>
        </authorList>
    </citation>
    <scope>NUCLEOTIDE SEQUENCE [LARGE SCALE GENOMIC DNA]</scope>
    <source>
        <strain evidence="2 3">CAU 1616</strain>
    </source>
</reference>
<dbReference type="InterPro" id="IPR013216">
    <property type="entry name" value="Methyltransf_11"/>
</dbReference>
<sequence length="207" mass="22891">MAEENPLLRRIYALGGDSEEIRRAYGEWAEAYDRDTLDGMGYVAPGIVAKELSELVEDDAKVLDAGCGTGLVGKELKELGFKAIDGIDLSDEMLEVARRKQAYDHLAPADMSQPLEIEDNSYDAAVSVGVFTSGHVKPKALDELARVTRKGAPIVVTVHEKVWDAEGYPEYLDSMEKRGLVQVRAVKDAPYHDKEGYRCQICVLESR</sequence>
<accession>A0ABT5YMA4</accession>
<evidence type="ECO:0000259" key="1">
    <source>
        <dbReference type="Pfam" id="PF08241"/>
    </source>
</evidence>
<organism evidence="2 3">
    <name type="scientific">Aquibaculum arenosum</name>
    <dbReference type="NCBI Taxonomy" id="3032591"/>
    <lineage>
        <taxon>Bacteria</taxon>
        <taxon>Pseudomonadati</taxon>
        <taxon>Pseudomonadota</taxon>
        <taxon>Alphaproteobacteria</taxon>
        <taxon>Rhodospirillales</taxon>
        <taxon>Rhodovibrionaceae</taxon>
        <taxon>Aquibaculum</taxon>
    </lineage>
</organism>
<dbReference type="EMBL" id="JARHUD010000004">
    <property type="protein sequence ID" value="MDF2095973.1"/>
    <property type="molecule type" value="Genomic_DNA"/>
</dbReference>
<dbReference type="GO" id="GO:0032259">
    <property type="term" value="P:methylation"/>
    <property type="evidence" value="ECO:0007669"/>
    <property type="project" value="UniProtKB-KW"/>
</dbReference>
<dbReference type="SUPFAM" id="SSF53335">
    <property type="entry name" value="S-adenosyl-L-methionine-dependent methyltransferases"/>
    <property type="match status" value="1"/>
</dbReference>
<feature type="domain" description="Methyltransferase type 11" evidence="1">
    <location>
        <begin position="63"/>
        <end position="155"/>
    </location>
</feature>
<evidence type="ECO:0000313" key="2">
    <source>
        <dbReference type="EMBL" id="MDF2095973.1"/>
    </source>
</evidence>
<dbReference type="CDD" id="cd02440">
    <property type="entry name" value="AdoMet_MTases"/>
    <property type="match status" value="1"/>
</dbReference>
<keyword evidence="2" id="KW-0489">Methyltransferase</keyword>
<dbReference type="RefSeq" id="WP_275821930.1">
    <property type="nucleotide sequence ID" value="NZ_JARHUD010000004.1"/>
</dbReference>
<proteinExistence type="predicted"/>
<keyword evidence="3" id="KW-1185">Reference proteome</keyword>
<dbReference type="Proteomes" id="UP001215503">
    <property type="component" value="Unassembled WGS sequence"/>
</dbReference>
<evidence type="ECO:0000313" key="3">
    <source>
        <dbReference type="Proteomes" id="UP001215503"/>
    </source>
</evidence>
<protein>
    <submittedName>
        <fullName evidence="2">Class I SAM-dependent methyltransferase</fullName>
    </submittedName>
</protein>
<dbReference type="InterPro" id="IPR029063">
    <property type="entry name" value="SAM-dependent_MTases_sf"/>
</dbReference>
<gene>
    <name evidence="2" type="ORF">P2G67_08295</name>
</gene>
<keyword evidence="2" id="KW-0808">Transferase</keyword>
<dbReference type="GO" id="GO:0008168">
    <property type="term" value="F:methyltransferase activity"/>
    <property type="evidence" value="ECO:0007669"/>
    <property type="project" value="UniProtKB-KW"/>
</dbReference>
<dbReference type="PANTHER" id="PTHR43591">
    <property type="entry name" value="METHYLTRANSFERASE"/>
    <property type="match status" value="1"/>
</dbReference>
<name>A0ABT5YMA4_9PROT</name>
<comment type="caution">
    <text evidence="2">The sequence shown here is derived from an EMBL/GenBank/DDBJ whole genome shotgun (WGS) entry which is preliminary data.</text>
</comment>
<dbReference type="Pfam" id="PF08241">
    <property type="entry name" value="Methyltransf_11"/>
    <property type="match status" value="1"/>
</dbReference>
<dbReference type="Gene3D" id="3.40.50.150">
    <property type="entry name" value="Vaccinia Virus protein VP39"/>
    <property type="match status" value="1"/>
</dbReference>